<accession>A0A4S4LAW7</accession>
<dbReference type="PANTHER" id="PTHR47942:SF63">
    <property type="entry name" value="PENTATRICOPEPTIDE REPEAT-CONTAINING PROTEIN"/>
    <property type="match status" value="1"/>
</dbReference>
<dbReference type="OrthoDB" id="1908178at2759"/>
<organism evidence="3 4">
    <name type="scientific">Phellinidium pouzarii</name>
    <dbReference type="NCBI Taxonomy" id="167371"/>
    <lineage>
        <taxon>Eukaryota</taxon>
        <taxon>Fungi</taxon>
        <taxon>Dikarya</taxon>
        <taxon>Basidiomycota</taxon>
        <taxon>Agaricomycotina</taxon>
        <taxon>Agaricomycetes</taxon>
        <taxon>Hymenochaetales</taxon>
        <taxon>Hymenochaetaceae</taxon>
        <taxon>Phellinidium</taxon>
    </lineage>
</organism>
<evidence type="ECO:0000313" key="4">
    <source>
        <dbReference type="Proteomes" id="UP000308199"/>
    </source>
</evidence>
<gene>
    <name evidence="3" type="ORF">EW145_g3835</name>
</gene>
<dbReference type="InterPro" id="IPR011990">
    <property type="entry name" value="TPR-like_helical_dom_sf"/>
</dbReference>
<dbReference type="InterPro" id="IPR051222">
    <property type="entry name" value="PPR/CCM1_RNA-binding"/>
</dbReference>
<feature type="region of interest" description="Disordered" evidence="2">
    <location>
        <begin position="174"/>
        <end position="199"/>
    </location>
</feature>
<dbReference type="AlphaFoldDB" id="A0A4S4LAW7"/>
<feature type="compositionally biased region" description="Polar residues" evidence="2">
    <location>
        <begin position="180"/>
        <end position="199"/>
    </location>
</feature>
<proteinExistence type="predicted"/>
<reference evidence="3 4" key="1">
    <citation type="submission" date="2019-02" db="EMBL/GenBank/DDBJ databases">
        <title>Genome sequencing of the rare red list fungi Phellinidium pouzarii.</title>
        <authorList>
            <person name="Buettner E."/>
            <person name="Kellner H."/>
        </authorList>
    </citation>
    <scope>NUCLEOTIDE SEQUENCE [LARGE SCALE GENOMIC DNA]</scope>
    <source>
        <strain evidence="3 4">DSM 108285</strain>
    </source>
</reference>
<protein>
    <recommendedName>
        <fullName evidence="5">Pentacotripeptide-repeat region of PRORP domain-containing protein</fullName>
    </recommendedName>
</protein>
<feature type="region of interest" description="Disordered" evidence="2">
    <location>
        <begin position="117"/>
        <end position="149"/>
    </location>
</feature>
<evidence type="ECO:0000313" key="3">
    <source>
        <dbReference type="EMBL" id="THH06800.1"/>
    </source>
</evidence>
<keyword evidence="1" id="KW-0677">Repeat</keyword>
<evidence type="ECO:0008006" key="5">
    <source>
        <dbReference type="Google" id="ProtNLM"/>
    </source>
</evidence>
<evidence type="ECO:0000256" key="2">
    <source>
        <dbReference type="SAM" id="MobiDB-lite"/>
    </source>
</evidence>
<comment type="caution">
    <text evidence="3">The sequence shown here is derived from an EMBL/GenBank/DDBJ whole genome shotgun (WGS) entry which is preliminary data.</text>
</comment>
<keyword evidence="4" id="KW-1185">Reference proteome</keyword>
<dbReference type="EMBL" id="SGPK01000175">
    <property type="protein sequence ID" value="THH06800.1"/>
    <property type="molecule type" value="Genomic_DNA"/>
</dbReference>
<name>A0A4S4LAW7_9AGAM</name>
<dbReference type="Gene3D" id="1.25.40.10">
    <property type="entry name" value="Tetratricopeptide repeat domain"/>
    <property type="match status" value="2"/>
</dbReference>
<dbReference type="Proteomes" id="UP000308199">
    <property type="component" value="Unassembled WGS sequence"/>
</dbReference>
<evidence type="ECO:0000256" key="1">
    <source>
        <dbReference type="ARBA" id="ARBA00022737"/>
    </source>
</evidence>
<dbReference type="PANTHER" id="PTHR47942">
    <property type="entry name" value="TETRATRICOPEPTIDE REPEAT (TPR)-LIKE SUPERFAMILY PROTEIN-RELATED"/>
    <property type="match status" value="1"/>
</dbReference>
<sequence>MLKASASGIVLAPVIHSDARNVVRRAIINTLCPRLLQSRSSSFSTSQPVVNLDVATSLAQAPFPENMDTTFQSYQIASMSGSGSDWKKENGKESLEPYGQLKQHHFRYVAQARIKRGTRRRAEDTDFSSGMKEGRFPSKGKGKTGRRHARGNLQVVNSKPGLIEHAKVESIERQKMKGVLSSNSKRSTKSNLQNGRSSKSLAAEPLSDVYRLKGVILRKSSTLEEAWDAFQDLVTLDGASGNLCDTGLAKHQELAVEENVLKCLAVRISKTKPSTRGNFLRLLSVSARLRRERERRGDYPLLRTEEWNSLIHFAGSGLRRTTVEAYNAALDVFSDMMRDEGQGHEESKSAKPSIYTFTTLLSIAVRTDHRPAIEHAMEMLRMSRLKPTRITHLCTIRFHLRTEGLPGVRRVMSILVKEGHEVGIDGVTTFLYCAGLEGQVEVVQKVYAALRQNLRAVKDVSARIDKRDNSAVSGMEMSHRATRSIEHTITVEGVTFSKSLIPSETTYTCTIQTLAYHGYMIEAMEVFKDMLSTERPAPESGSFQPSYSVFRAFFLGYAKHGCQLRGMSKFARKMYLRQTAWNWERLQVLLDAFLELKDCNPSGRVIYWIMKAVRRTTGSEELLQDVWMRLNTQFRFRKGGRLSVLDKRYSMPESNAK</sequence>
<feature type="compositionally biased region" description="Basic residues" evidence="2">
    <location>
        <begin position="138"/>
        <end position="149"/>
    </location>
</feature>